<organism evidence="1 2">
    <name type="scientific">Pirellula staleyi (strain ATCC 27377 / DSM 6068 / ICPB 4128)</name>
    <name type="common">Pirella staleyi</name>
    <dbReference type="NCBI Taxonomy" id="530564"/>
    <lineage>
        <taxon>Bacteria</taxon>
        <taxon>Pseudomonadati</taxon>
        <taxon>Planctomycetota</taxon>
        <taxon>Planctomycetia</taxon>
        <taxon>Pirellulales</taxon>
        <taxon>Pirellulaceae</taxon>
        <taxon>Pirellula</taxon>
    </lineage>
</organism>
<evidence type="ECO:0000313" key="2">
    <source>
        <dbReference type="Proteomes" id="UP000001887"/>
    </source>
</evidence>
<dbReference type="HOGENOM" id="CLU_075052_0_0_0"/>
<proteinExistence type="predicted"/>
<reference evidence="1 2" key="1">
    <citation type="journal article" date="2009" name="Stand. Genomic Sci.">
        <title>Complete genome sequence of Pirellula staleyi type strain (ATCC 27377).</title>
        <authorList>
            <person name="Clum A."/>
            <person name="Tindall B.J."/>
            <person name="Sikorski J."/>
            <person name="Ivanova N."/>
            <person name="Mavrommatis K."/>
            <person name="Lucas S."/>
            <person name="Glavina del Rio T."/>
            <person name="Nolan M."/>
            <person name="Chen F."/>
            <person name="Tice H."/>
            <person name="Pitluck S."/>
            <person name="Cheng J.F."/>
            <person name="Chertkov O."/>
            <person name="Brettin T."/>
            <person name="Han C."/>
            <person name="Detter J.C."/>
            <person name="Kuske C."/>
            <person name="Bruce D."/>
            <person name="Goodwin L."/>
            <person name="Ovchinikova G."/>
            <person name="Pati A."/>
            <person name="Mikhailova N."/>
            <person name="Chen A."/>
            <person name="Palaniappan K."/>
            <person name="Land M."/>
            <person name="Hauser L."/>
            <person name="Chang Y.J."/>
            <person name="Jeffries C.D."/>
            <person name="Chain P."/>
            <person name="Rohde M."/>
            <person name="Goker M."/>
            <person name="Bristow J."/>
            <person name="Eisen J.A."/>
            <person name="Markowitz V."/>
            <person name="Hugenholtz P."/>
            <person name="Kyrpides N.C."/>
            <person name="Klenk H.P."/>
            <person name="Lapidus A."/>
        </authorList>
    </citation>
    <scope>NUCLEOTIDE SEQUENCE [LARGE SCALE GENOMIC DNA]</scope>
    <source>
        <strain evidence="2">ATCC 27377 / DSM 6068 / ICPB 4128</strain>
    </source>
</reference>
<keyword evidence="2" id="KW-1185">Reference proteome</keyword>
<dbReference type="Proteomes" id="UP000001887">
    <property type="component" value="Chromosome"/>
</dbReference>
<gene>
    <name evidence="1" type="ordered locus">Psta_3436</name>
</gene>
<evidence type="ECO:0000313" key="1">
    <source>
        <dbReference type="EMBL" id="ADB18099.1"/>
    </source>
</evidence>
<protein>
    <submittedName>
        <fullName evidence="1">Uncharacterized protein</fullName>
    </submittedName>
</protein>
<sequence length="302" mass="34175">MITDIPTSDDFHVAGIGYLNLAWQTAIDLGLNLDEADYFDRDDKDTVPDQYWAAAQRPLSTAVSLLQQGIEFLIKARIAAVSPFLLIDGSPRDWPSKCNQVDTPYSVFKTIDAQDLIRAHNTLCTPRLLDAFVSTYERLRKRRNTIMHTVDPTLRFTATEVLVDVLEISEVFTGPNKWTAHRAEAIDAEPCSVAYWGGSCIVRLARECLYATQELEPAQCLRFFGFNARQRRYRCYNCQLENSDSDIVVDTAQLQPNTPTSITVHCFVCRGNYDVVRQKCPKRGCKGNVLDAEDRICLTCFN</sequence>
<dbReference type="EMBL" id="CP001848">
    <property type="protein sequence ID" value="ADB18099.1"/>
    <property type="molecule type" value="Genomic_DNA"/>
</dbReference>
<dbReference type="eggNOG" id="ENOG5031MXS">
    <property type="taxonomic scope" value="Bacteria"/>
</dbReference>
<name>D2QY22_PIRSD</name>
<accession>D2QY22</accession>
<dbReference type="KEGG" id="psl:Psta_3436"/>
<dbReference type="AlphaFoldDB" id="D2QY22"/>
<dbReference type="STRING" id="530564.Psta_3436"/>